<gene>
    <name evidence="2" type="ORF">N7458_001150</name>
</gene>
<reference evidence="2" key="2">
    <citation type="journal article" date="2023" name="IMA Fungus">
        <title>Comparative genomic study of the Penicillium genus elucidates a diverse pangenome and 15 lateral gene transfer events.</title>
        <authorList>
            <person name="Petersen C."/>
            <person name="Sorensen T."/>
            <person name="Nielsen M.R."/>
            <person name="Sondergaard T.E."/>
            <person name="Sorensen J.L."/>
            <person name="Fitzpatrick D.A."/>
            <person name="Frisvad J.C."/>
            <person name="Nielsen K.L."/>
        </authorList>
    </citation>
    <scope>NUCLEOTIDE SEQUENCE</scope>
    <source>
        <strain evidence="2">IBT 16125</strain>
    </source>
</reference>
<comment type="caution">
    <text evidence="2">The sequence shown here is derived from an EMBL/GenBank/DDBJ whole genome shotgun (WGS) entry which is preliminary data.</text>
</comment>
<feature type="region of interest" description="Disordered" evidence="1">
    <location>
        <begin position="1"/>
        <end position="30"/>
    </location>
</feature>
<feature type="compositionally biased region" description="Basic and acidic residues" evidence="1">
    <location>
        <begin position="1"/>
        <end position="10"/>
    </location>
</feature>
<dbReference type="GeneID" id="81594776"/>
<dbReference type="RefSeq" id="XP_056768640.1">
    <property type="nucleotide sequence ID" value="XM_056904533.1"/>
</dbReference>
<evidence type="ECO:0000313" key="3">
    <source>
        <dbReference type="Proteomes" id="UP001213681"/>
    </source>
</evidence>
<keyword evidence="3" id="KW-1185">Reference proteome</keyword>
<name>A0AAD6CAL0_9EURO</name>
<dbReference type="EMBL" id="JAPVEA010000002">
    <property type="protein sequence ID" value="KAJ5459598.1"/>
    <property type="molecule type" value="Genomic_DNA"/>
</dbReference>
<organism evidence="2 3">
    <name type="scientific">Penicillium daleae</name>
    <dbReference type="NCBI Taxonomy" id="63821"/>
    <lineage>
        <taxon>Eukaryota</taxon>
        <taxon>Fungi</taxon>
        <taxon>Dikarya</taxon>
        <taxon>Ascomycota</taxon>
        <taxon>Pezizomycotina</taxon>
        <taxon>Eurotiomycetes</taxon>
        <taxon>Eurotiomycetidae</taxon>
        <taxon>Eurotiales</taxon>
        <taxon>Aspergillaceae</taxon>
        <taxon>Penicillium</taxon>
    </lineage>
</organism>
<accession>A0AAD6CAL0</accession>
<reference evidence="2" key="1">
    <citation type="submission" date="2022-12" db="EMBL/GenBank/DDBJ databases">
        <authorList>
            <person name="Petersen C."/>
        </authorList>
    </citation>
    <scope>NUCLEOTIDE SEQUENCE</scope>
    <source>
        <strain evidence="2">IBT 16125</strain>
    </source>
</reference>
<evidence type="ECO:0000256" key="1">
    <source>
        <dbReference type="SAM" id="MobiDB-lite"/>
    </source>
</evidence>
<evidence type="ECO:0000313" key="2">
    <source>
        <dbReference type="EMBL" id="KAJ5459598.1"/>
    </source>
</evidence>
<dbReference type="AlphaFoldDB" id="A0AAD6CAL0"/>
<sequence>MANPHSDRGKMTSTGGIKEKTRNANVIPNEESGPAVVQLIRRLIGHGHGHGSEISLKPDS</sequence>
<proteinExistence type="predicted"/>
<protein>
    <submittedName>
        <fullName evidence="2">Uncharacterized protein</fullName>
    </submittedName>
</protein>
<dbReference type="Proteomes" id="UP001213681">
    <property type="component" value="Unassembled WGS sequence"/>
</dbReference>